<evidence type="ECO:0000256" key="2">
    <source>
        <dbReference type="ARBA" id="ARBA00022827"/>
    </source>
</evidence>
<evidence type="ECO:0000256" key="1">
    <source>
        <dbReference type="ARBA" id="ARBA00022630"/>
    </source>
</evidence>
<evidence type="ECO:0008006" key="7">
    <source>
        <dbReference type="Google" id="ProtNLM"/>
    </source>
</evidence>
<dbReference type="GO" id="GO:0050660">
    <property type="term" value="F:flavin adenine dinucleotide binding"/>
    <property type="evidence" value="ECO:0007669"/>
    <property type="project" value="TreeGrafter"/>
</dbReference>
<feature type="non-terminal residue" evidence="6">
    <location>
        <position position="328"/>
    </location>
</feature>
<dbReference type="Pfam" id="PF02852">
    <property type="entry name" value="Pyr_redox_dim"/>
    <property type="match status" value="1"/>
</dbReference>
<proteinExistence type="predicted"/>
<keyword evidence="2" id="KW-0274">FAD</keyword>
<dbReference type="SUPFAM" id="SSF51905">
    <property type="entry name" value="FAD/NAD(P)-binding domain"/>
    <property type="match status" value="1"/>
</dbReference>
<sequence>KTLLHISKIINEAQSLNHLGVAFPTPKLDIDKIRKWKNGVIEKLSKGISSLANARNVKIICGNATFVSDSQLIIEMKDETKTITFDDCIIATGSHSISIPNIPTNHPKIIHSKEALELKEIPKRLLIIGGGYIGLEMGSVYNALGSHVSVVESMESILPGADKDLVNPLAKKLHKIFEDIFLSTKVSKIEATNNNLIVHFENKDNKNYSKKFDMVLISVGRMPNTSKIGLENTGISLDNNGFILVNEKLETNIQHIYAIGDVTGNPMLAHKATHEGKIAAEIICEQPSVLDTTIIPAVIFTDPEIAWVGPTEGELKKSRIPYEKGEFP</sequence>
<name>A0A382QT54_9ZZZZ</name>
<dbReference type="Pfam" id="PF07992">
    <property type="entry name" value="Pyr_redox_2"/>
    <property type="match status" value="1"/>
</dbReference>
<dbReference type="InterPro" id="IPR050151">
    <property type="entry name" value="Class-I_Pyr_Nuc-Dis_Oxidored"/>
</dbReference>
<evidence type="ECO:0000313" key="6">
    <source>
        <dbReference type="EMBL" id="SVC88699.1"/>
    </source>
</evidence>
<dbReference type="PRINTS" id="PR00368">
    <property type="entry name" value="FADPNR"/>
</dbReference>
<keyword evidence="1" id="KW-0285">Flavoprotein</keyword>
<evidence type="ECO:0000259" key="5">
    <source>
        <dbReference type="Pfam" id="PF07992"/>
    </source>
</evidence>
<dbReference type="Gene3D" id="3.50.50.60">
    <property type="entry name" value="FAD/NAD(P)-binding domain"/>
    <property type="match status" value="2"/>
</dbReference>
<feature type="domain" description="Pyridine nucleotide-disulphide oxidoreductase dimerisation" evidence="4">
    <location>
        <begin position="295"/>
        <end position="328"/>
    </location>
</feature>
<dbReference type="Gene3D" id="3.30.390.30">
    <property type="match status" value="1"/>
</dbReference>
<dbReference type="GO" id="GO:0006103">
    <property type="term" value="P:2-oxoglutarate metabolic process"/>
    <property type="evidence" value="ECO:0007669"/>
    <property type="project" value="TreeGrafter"/>
</dbReference>
<dbReference type="EMBL" id="UINC01116744">
    <property type="protein sequence ID" value="SVC88699.1"/>
    <property type="molecule type" value="Genomic_DNA"/>
</dbReference>
<evidence type="ECO:0000256" key="3">
    <source>
        <dbReference type="ARBA" id="ARBA00023027"/>
    </source>
</evidence>
<accession>A0A382QT54</accession>
<evidence type="ECO:0000259" key="4">
    <source>
        <dbReference type="Pfam" id="PF02852"/>
    </source>
</evidence>
<dbReference type="InterPro" id="IPR023753">
    <property type="entry name" value="FAD/NAD-binding_dom"/>
</dbReference>
<dbReference type="PRINTS" id="PR00411">
    <property type="entry name" value="PNDRDTASEI"/>
</dbReference>
<feature type="domain" description="FAD/NAD(P)-binding" evidence="5">
    <location>
        <begin position="21"/>
        <end position="276"/>
    </location>
</feature>
<dbReference type="InterPro" id="IPR036188">
    <property type="entry name" value="FAD/NAD-bd_sf"/>
</dbReference>
<dbReference type="PANTHER" id="PTHR22912">
    <property type="entry name" value="DISULFIDE OXIDOREDUCTASE"/>
    <property type="match status" value="1"/>
</dbReference>
<reference evidence="6" key="1">
    <citation type="submission" date="2018-05" db="EMBL/GenBank/DDBJ databases">
        <authorList>
            <person name="Lanie J.A."/>
            <person name="Ng W.-L."/>
            <person name="Kazmierczak K.M."/>
            <person name="Andrzejewski T.M."/>
            <person name="Davidsen T.M."/>
            <person name="Wayne K.J."/>
            <person name="Tettelin H."/>
            <person name="Glass J.I."/>
            <person name="Rusch D."/>
            <person name="Podicherti R."/>
            <person name="Tsui H.-C.T."/>
            <person name="Winkler M.E."/>
        </authorList>
    </citation>
    <scope>NUCLEOTIDE SEQUENCE</scope>
</reference>
<gene>
    <name evidence="6" type="ORF">METZ01_LOCUS341553</name>
</gene>
<dbReference type="InterPro" id="IPR004099">
    <property type="entry name" value="Pyr_nucl-diS_OxRdtase_dimer"/>
</dbReference>
<dbReference type="PANTHER" id="PTHR22912:SF160">
    <property type="entry name" value="DIHYDROLIPOYL DEHYDROGENASE"/>
    <property type="match status" value="1"/>
</dbReference>
<protein>
    <recommendedName>
        <fullName evidence="7">FAD/NAD(P)-binding domain-containing protein</fullName>
    </recommendedName>
</protein>
<organism evidence="6">
    <name type="scientific">marine metagenome</name>
    <dbReference type="NCBI Taxonomy" id="408172"/>
    <lineage>
        <taxon>unclassified sequences</taxon>
        <taxon>metagenomes</taxon>
        <taxon>ecological metagenomes</taxon>
    </lineage>
</organism>
<dbReference type="GO" id="GO:0004148">
    <property type="term" value="F:dihydrolipoyl dehydrogenase (NADH) activity"/>
    <property type="evidence" value="ECO:0007669"/>
    <property type="project" value="TreeGrafter"/>
</dbReference>
<dbReference type="AlphaFoldDB" id="A0A382QT54"/>
<dbReference type="InterPro" id="IPR016156">
    <property type="entry name" value="FAD/NAD-linked_Rdtase_dimer_sf"/>
</dbReference>
<keyword evidence="3" id="KW-0520">NAD</keyword>
<feature type="non-terminal residue" evidence="6">
    <location>
        <position position="1"/>
    </location>
</feature>